<keyword evidence="3" id="KW-1185">Reference proteome</keyword>
<feature type="transmembrane region" description="Helical" evidence="1">
    <location>
        <begin position="46"/>
        <end position="69"/>
    </location>
</feature>
<feature type="transmembrane region" description="Helical" evidence="1">
    <location>
        <begin position="75"/>
        <end position="96"/>
    </location>
</feature>
<reference evidence="2" key="2">
    <citation type="submission" date="2020-09" db="EMBL/GenBank/DDBJ databases">
        <authorList>
            <person name="Sun Q."/>
            <person name="Kim S."/>
        </authorList>
    </citation>
    <scope>NUCLEOTIDE SEQUENCE</scope>
    <source>
        <strain evidence="2">KCTC 12719</strain>
    </source>
</reference>
<dbReference type="Pfam" id="PF07332">
    <property type="entry name" value="Phage_holin_3_6"/>
    <property type="match status" value="1"/>
</dbReference>
<proteinExistence type="predicted"/>
<dbReference type="AlphaFoldDB" id="A0A918SEL6"/>
<evidence type="ECO:0008006" key="4">
    <source>
        <dbReference type="Google" id="ProtNLM"/>
    </source>
</evidence>
<reference evidence="2" key="1">
    <citation type="journal article" date="2014" name="Int. J. Syst. Evol. Microbiol.">
        <title>Complete genome sequence of Corynebacterium casei LMG S-19264T (=DSM 44701T), isolated from a smear-ripened cheese.</title>
        <authorList>
            <consortium name="US DOE Joint Genome Institute (JGI-PGF)"/>
            <person name="Walter F."/>
            <person name="Albersmeier A."/>
            <person name="Kalinowski J."/>
            <person name="Ruckert C."/>
        </authorList>
    </citation>
    <scope>NUCLEOTIDE SEQUENCE</scope>
    <source>
        <strain evidence="2">KCTC 12719</strain>
    </source>
</reference>
<evidence type="ECO:0000313" key="2">
    <source>
        <dbReference type="EMBL" id="GHA38825.1"/>
    </source>
</evidence>
<comment type="caution">
    <text evidence="2">The sequence shown here is derived from an EMBL/GenBank/DDBJ whole genome shotgun (WGS) entry which is preliminary data.</text>
</comment>
<evidence type="ECO:0000313" key="3">
    <source>
        <dbReference type="Proteomes" id="UP000610456"/>
    </source>
</evidence>
<keyword evidence="1" id="KW-0812">Transmembrane</keyword>
<gene>
    <name evidence="2" type="ORF">GCM10007103_20260</name>
</gene>
<name>A0A918SEL6_9FLAO</name>
<dbReference type="RefSeq" id="WP_189604636.1">
    <property type="nucleotide sequence ID" value="NZ_BMXB01000007.1"/>
</dbReference>
<dbReference type="EMBL" id="BMXB01000007">
    <property type="protein sequence ID" value="GHA38825.1"/>
    <property type="molecule type" value="Genomic_DNA"/>
</dbReference>
<keyword evidence="1" id="KW-1133">Transmembrane helix</keyword>
<dbReference type="Proteomes" id="UP000610456">
    <property type="component" value="Unassembled WGS sequence"/>
</dbReference>
<sequence length="129" mass="14425">MAFERISANLERLNQNIKAFSKSSAEYYKLDLFEKVMKGATSLARILVIGFLALFFLLFLSLAASVWISDAIGNASSGFFIVAGFYLLLILFMKFFGSSMIEETMLIKVSRKFFNSGGSDKGSNEDKRD</sequence>
<organism evidence="2 3">
    <name type="scientific">Salinimicrobium marinum</name>
    <dbReference type="NCBI Taxonomy" id="680283"/>
    <lineage>
        <taxon>Bacteria</taxon>
        <taxon>Pseudomonadati</taxon>
        <taxon>Bacteroidota</taxon>
        <taxon>Flavobacteriia</taxon>
        <taxon>Flavobacteriales</taxon>
        <taxon>Flavobacteriaceae</taxon>
        <taxon>Salinimicrobium</taxon>
    </lineage>
</organism>
<evidence type="ECO:0000256" key="1">
    <source>
        <dbReference type="SAM" id="Phobius"/>
    </source>
</evidence>
<protein>
    <recommendedName>
        <fullName evidence="4">Holin-X, holin superfamily III</fullName>
    </recommendedName>
</protein>
<accession>A0A918SEL6</accession>
<dbReference type="InterPro" id="IPR009937">
    <property type="entry name" value="Phage_holin_3_6"/>
</dbReference>
<keyword evidence="1" id="KW-0472">Membrane</keyword>